<evidence type="ECO:0000313" key="7">
    <source>
        <dbReference type="EMBL" id="MDR6892142.1"/>
    </source>
</evidence>
<dbReference type="NCBIfam" id="TIGR00797">
    <property type="entry name" value="matE"/>
    <property type="match status" value="1"/>
</dbReference>
<dbReference type="Pfam" id="PF01554">
    <property type="entry name" value="MatE"/>
    <property type="match status" value="2"/>
</dbReference>
<dbReference type="GO" id="GO:0042910">
    <property type="term" value="F:xenobiotic transmembrane transporter activity"/>
    <property type="evidence" value="ECO:0007669"/>
    <property type="project" value="InterPro"/>
</dbReference>
<dbReference type="InterPro" id="IPR002528">
    <property type="entry name" value="MATE_fam"/>
</dbReference>
<keyword evidence="4 6" id="KW-1133">Transmembrane helix</keyword>
<feature type="transmembrane region" description="Helical" evidence="6">
    <location>
        <begin position="418"/>
        <end position="439"/>
    </location>
</feature>
<evidence type="ECO:0000256" key="4">
    <source>
        <dbReference type="ARBA" id="ARBA00022989"/>
    </source>
</evidence>
<evidence type="ECO:0000256" key="3">
    <source>
        <dbReference type="ARBA" id="ARBA00022692"/>
    </source>
</evidence>
<evidence type="ECO:0000256" key="2">
    <source>
        <dbReference type="ARBA" id="ARBA00010199"/>
    </source>
</evidence>
<dbReference type="InterPro" id="IPR044644">
    <property type="entry name" value="DinF-like"/>
</dbReference>
<evidence type="ECO:0000256" key="6">
    <source>
        <dbReference type="SAM" id="Phobius"/>
    </source>
</evidence>
<feature type="transmembrane region" description="Helical" evidence="6">
    <location>
        <begin position="383"/>
        <end position="406"/>
    </location>
</feature>
<dbReference type="RefSeq" id="WP_309850728.1">
    <property type="nucleotide sequence ID" value="NZ_BAAAIU010000005.1"/>
</dbReference>
<feature type="transmembrane region" description="Helical" evidence="6">
    <location>
        <begin position="202"/>
        <end position="220"/>
    </location>
</feature>
<name>A0AAE3YG38_9MICC</name>
<comment type="subcellular location">
    <subcellularLocation>
        <location evidence="1">Membrane</location>
        <topology evidence="1">Multi-pass membrane protein</topology>
    </subcellularLocation>
</comment>
<evidence type="ECO:0000256" key="1">
    <source>
        <dbReference type="ARBA" id="ARBA00004141"/>
    </source>
</evidence>
<dbReference type="EMBL" id="JAVDUI010000001">
    <property type="protein sequence ID" value="MDR6892142.1"/>
    <property type="molecule type" value="Genomic_DNA"/>
</dbReference>
<comment type="caution">
    <text evidence="7">The sequence shown here is derived from an EMBL/GenBank/DDBJ whole genome shotgun (WGS) entry which is preliminary data.</text>
</comment>
<keyword evidence="3 6" id="KW-0812">Transmembrane</keyword>
<feature type="transmembrane region" description="Helical" evidence="6">
    <location>
        <begin position="94"/>
        <end position="117"/>
    </location>
</feature>
<keyword evidence="5 6" id="KW-0472">Membrane</keyword>
<reference evidence="7" key="1">
    <citation type="submission" date="2023-07" db="EMBL/GenBank/DDBJ databases">
        <title>Sequencing the genomes of 1000 actinobacteria strains.</title>
        <authorList>
            <person name="Klenk H.-P."/>
        </authorList>
    </citation>
    <scope>NUCLEOTIDE SEQUENCE</scope>
    <source>
        <strain evidence="7">DSM 13988</strain>
    </source>
</reference>
<keyword evidence="8" id="KW-1185">Reference proteome</keyword>
<feature type="transmembrane region" description="Helical" evidence="6">
    <location>
        <begin position="137"/>
        <end position="158"/>
    </location>
</feature>
<feature type="transmembrane region" description="Helical" evidence="6">
    <location>
        <begin position="48"/>
        <end position="73"/>
    </location>
</feature>
<dbReference type="AlphaFoldDB" id="A0AAE3YG38"/>
<proteinExistence type="inferred from homology"/>
<feature type="transmembrane region" description="Helical" evidence="6">
    <location>
        <begin position="319"/>
        <end position="341"/>
    </location>
</feature>
<organism evidence="7 8">
    <name type="scientific">Falsarthrobacter nasiphocae</name>
    <dbReference type="NCBI Taxonomy" id="189863"/>
    <lineage>
        <taxon>Bacteria</taxon>
        <taxon>Bacillati</taxon>
        <taxon>Actinomycetota</taxon>
        <taxon>Actinomycetes</taxon>
        <taxon>Micrococcales</taxon>
        <taxon>Micrococcaceae</taxon>
        <taxon>Falsarthrobacter</taxon>
    </lineage>
</organism>
<feature type="transmembrane region" description="Helical" evidence="6">
    <location>
        <begin position="274"/>
        <end position="298"/>
    </location>
</feature>
<dbReference type="Proteomes" id="UP001247307">
    <property type="component" value="Unassembled WGS sequence"/>
</dbReference>
<dbReference type="GO" id="GO:0015297">
    <property type="term" value="F:antiporter activity"/>
    <property type="evidence" value="ECO:0007669"/>
    <property type="project" value="InterPro"/>
</dbReference>
<feature type="transmembrane region" description="Helical" evidence="6">
    <location>
        <begin position="170"/>
        <end position="190"/>
    </location>
</feature>
<dbReference type="PANTHER" id="PTHR42893:SF46">
    <property type="entry name" value="PROTEIN DETOXIFICATION 44, CHLOROPLASTIC"/>
    <property type="match status" value="1"/>
</dbReference>
<comment type="similarity">
    <text evidence="2">Belongs to the multi antimicrobial extrusion (MATE) (TC 2.A.66.1) family.</text>
</comment>
<dbReference type="GO" id="GO:0005886">
    <property type="term" value="C:plasma membrane"/>
    <property type="evidence" value="ECO:0007669"/>
    <property type="project" value="TreeGrafter"/>
</dbReference>
<feature type="transmembrane region" description="Helical" evidence="6">
    <location>
        <begin position="347"/>
        <end position="371"/>
    </location>
</feature>
<feature type="transmembrane region" description="Helical" evidence="6">
    <location>
        <begin position="241"/>
        <end position="262"/>
    </location>
</feature>
<evidence type="ECO:0000313" key="8">
    <source>
        <dbReference type="Proteomes" id="UP001247307"/>
    </source>
</evidence>
<sequence length="452" mass="45580">MIRARGPRPDRAGVSRELLVLAVPALGALVAEPLFVLADTAMIGHLGAAQLGGTGVASTIIQTALGLLVFLAYGTTPRVSRLVGAGRMREALGVGRDGVALALGLGLALTAAGAFAGPALAEALGARGAMAPYAAEYIHGSLPGLTGMLAMFALTGVFRGLGDAKTPLRVAVAGAVANVGVNALFIYGLGLGVLGSGLGTSLVQWGMAVTLGLVLGRRMVREGVSFIPTLPGVRANAGAGVWLVLRSVTMRAAILAALVVVTGWGPEAAAGHQIIQGLFMLLSLALDAIAIAAQTLIARELGASNAERVLVFLKIMLRWGVGVGLAAGAVLAACSPFVAGWFGQAQIAPAVTAAVLVLAASQPLAAVVFVLDGVLIGASDLKYLALVSIATLAVYAACLAGVGLAFPPGARQMPTAELAWLWAAWSVGFMAARAATLWVRARTGAWVRLGAD</sequence>
<accession>A0AAE3YG38</accession>
<protein>
    <submittedName>
        <fullName evidence="7">MATE family efflux protein</fullName>
    </submittedName>
</protein>
<dbReference type="PANTHER" id="PTHR42893">
    <property type="entry name" value="PROTEIN DETOXIFICATION 44, CHLOROPLASTIC-RELATED"/>
    <property type="match status" value="1"/>
</dbReference>
<evidence type="ECO:0000256" key="5">
    <source>
        <dbReference type="ARBA" id="ARBA00023136"/>
    </source>
</evidence>
<gene>
    <name evidence="7" type="ORF">J2S35_001082</name>
</gene>